<proteinExistence type="predicted"/>
<dbReference type="PANTHER" id="PTHR36091">
    <property type="entry name" value="ALTERED INHERITANCE OF MITOCHONDRIA PROTEIN 9, MITOCHONDRIAL"/>
    <property type="match status" value="1"/>
</dbReference>
<dbReference type="InterPro" id="IPR011009">
    <property type="entry name" value="Kinase-like_dom_sf"/>
</dbReference>
<feature type="domain" description="Aminoglycoside phosphotransferase" evidence="1">
    <location>
        <begin position="64"/>
        <end position="180"/>
    </location>
</feature>
<evidence type="ECO:0000313" key="2">
    <source>
        <dbReference type="EMBL" id="PTU23834.1"/>
    </source>
</evidence>
<dbReference type="Proteomes" id="UP000244073">
    <property type="component" value="Unassembled WGS sequence"/>
</dbReference>
<comment type="caution">
    <text evidence="2">The sequence shown here is derived from an EMBL/GenBank/DDBJ whole genome shotgun (WGS) entry which is preliminary data.</text>
</comment>
<dbReference type="InterPro" id="IPR051035">
    <property type="entry name" value="Mito_inheritance_9"/>
</dbReference>
<dbReference type="GO" id="GO:0005739">
    <property type="term" value="C:mitochondrion"/>
    <property type="evidence" value="ECO:0007669"/>
    <property type="project" value="TreeGrafter"/>
</dbReference>
<dbReference type="AlphaFoldDB" id="A0A2T5M5N0"/>
<dbReference type="EMBL" id="MSFN02000001">
    <property type="protein sequence ID" value="PTU23834.1"/>
    <property type="molecule type" value="Genomic_DNA"/>
</dbReference>
<organism evidence="2 3">
    <name type="scientific">Aspergillus ochraceoroseus IBT 24754</name>
    <dbReference type="NCBI Taxonomy" id="1392256"/>
    <lineage>
        <taxon>Eukaryota</taxon>
        <taxon>Fungi</taxon>
        <taxon>Dikarya</taxon>
        <taxon>Ascomycota</taxon>
        <taxon>Pezizomycotina</taxon>
        <taxon>Eurotiomycetes</taxon>
        <taxon>Eurotiomycetidae</taxon>
        <taxon>Eurotiales</taxon>
        <taxon>Aspergillaceae</taxon>
        <taxon>Aspergillus</taxon>
        <taxon>Aspergillus subgen. Nidulantes</taxon>
    </lineage>
</organism>
<dbReference type="Pfam" id="PF01636">
    <property type="entry name" value="APH"/>
    <property type="match status" value="1"/>
</dbReference>
<protein>
    <recommendedName>
        <fullName evidence="1">Aminoglycoside phosphotransferase domain-containing protein</fullName>
    </recommendedName>
</protein>
<accession>A0A2T5M5N0</accession>
<dbReference type="SUPFAM" id="SSF56112">
    <property type="entry name" value="Protein kinase-like (PK-like)"/>
    <property type="match status" value="1"/>
</dbReference>
<name>A0A2T5M5N0_9EURO</name>
<gene>
    <name evidence="2" type="ORF">P175DRAFT_0527285</name>
</gene>
<dbReference type="InterPro" id="IPR002575">
    <property type="entry name" value="Aminoglycoside_PTrfase"/>
</dbReference>
<evidence type="ECO:0000313" key="3">
    <source>
        <dbReference type="Proteomes" id="UP000244073"/>
    </source>
</evidence>
<reference evidence="2 3" key="1">
    <citation type="journal article" date="2018" name="Proc. Natl. Acad. Sci. U.S.A.">
        <title>Linking secondary metabolites to gene clusters through genome sequencing of six diverse Aspergillus species.</title>
        <authorList>
            <person name="Kaerboelling I."/>
            <person name="Vesth T.C."/>
            <person name="Frisvad J.C."/>
            <person name="Nybo J.L."/>
            <person name="Theobald S."/>
            <person name="Kuo A."/>
            <person name="Bowyer P."/>
            <person name="Matsuda Y."/>
            <person name="Mondo S."/>
            <person name="Lyhne E.K."/>
            <person name="Kogle M.E."/>
            <person name="Clum A."/>
            <person name="Lipzen A."/>
            <person name="Salamov A."/>
            <person name="Ngan C.Y."/>
            <person name="Daum C."/>
            <person name="Chiniquy J."/>
            <person name="Barry K."/>
            <person name="LaButti K."/>
            <person name="Haridas S."/>
            <person name="Simmons B.A."/>
            <person name="Magnuson J.K."/>
            <person name="Mortensen U.H."/>
            <person name="Larsen T.O."/>
            <person name="Grigoriev I.V."/>
            <person name="Baker S.E."/>
            <person name="Andersen M.R."/>
        </authorList>
    </citation>
    <scope>NUCLEOTIDE SEQUENCE [LARGE SCALE GENOMIC DNA]</scope>
    <source>
        <strain evidence="2 3">IBT 24754</strain>
    </source>
</reference>
<dbReference type="Gene3D" id="3.30.200.20">
    <property type="entry name" value="Phosphorylase Kinase, domain 1"/>
    <property type="match status" value="1"/>
</dbReference>
<evidence type="ECO:0000259" key="1">
    <source>
        <dbReference type="Pfam" id="PF01636"/>
    </source>
</evidence>
<sequence length="699" mass="80171">MPLRMGNFPLLDCDSGDLYAYSAQRWIWNEAQQLRSRYVSFDLHTLIQIAEEAGGDNAVCVNVSKLPEGNFNKAFLVTMRDGLELVVKIPNPNAGPSHYTTASEVATMQYARENLQLPVPRVLSYCSRALESKLGLEYIIMEKAQGIELSHIWESLKPRDKLSIVRQIGSITSMLSKARFPFHGSLYLREDISKSESIKIDDTFVIGLIIGRAWFDDRRGEVDVQRGPWTSTNFTINAIIQRELSCINKFSGSPRACQQGIFNGPGGYHPTKDEGLNAGIIWHNDLHTGNIFVDKDNPTKITSIIDWQAIPIYPIFLIAHHPSLIEYDGPKPERFIQPRLPENIEKLNSQDQKVARELFLAQTFWLYYETQVYKEAPDLLQAFKYRETLQSELLSLVGSIFDDGEPHVQKLLANVARDNIWKQLVGEDNHGKPSVPCPLNYTERDLVKQSKEYAKWEKDIERKTRVIDELGVYTGWNGAVSPGDYEEVVRRLTLSKKRFLDRESRTPEELVLWEKAWPFEAKPGRSRQCDLSQGSFMVREVALICRRRYLRDIYSLPVRLERNRNTKILSPLSRARFTIYPSALVPYDFARYVALFEHSKSSPSTQLSTRLSPISIPRFALRRLQKNVPLLNPKLSRLYWWSDFLIILRLALAVSREQAASHSSRLYSEPPSIDPSSSPSTINLSRRRYLSEIPISLYT</sequence>
<dbReference type="PANTHER" id="PTHR36091:SF2">
    <property type="entry name" value="AMINOGLYCOSIDE PHOSPHOTRANSFERASE DOMAIN-CONTAINING PROTEIN"/>
    <property type="match status" value="1"/>
</dbReference>
<dbReference type="OrthoDB" id="2831558at2759"/>
<dbReference type="RefSeq" id="XP_040755226.1">
    <property type="nucleotide sequence ID" value="XM_040899509.1"/>
</dbReference>
<dbReference type="GeneID" id="63816391"/>
<dbReference type="VEuPathDB" id="FungiDB:P175DRAFT_0527285"/>